<feature type="transmembrane region" description="Helical" evidence="2">
    <location>
        <begin position="181"/>
        <end position="203"/>
    </location>
</feature>
<dbReference type="RefSeq" id="WP_245029570.1">
    <property type="nucleotide sequence ID" value="NZ_CP095075.1"/>
</dbReference>
<keyword evidence="2" id="KW-0472">Membrane</keyword>
<evidence type="ECO:0008006" key="5">
    <source>
        <dbReference type="Google" id="ProtNLM"/>
    </source>
</evidence>
<gene>
    <name evidence="3" type="ORF">MUO15_12315</name>
</gene>
<reference evidence="3" key="1">
    <citation type="submission" date="2022-04" db="EMBL/GenBank/DDBJ databases">
        <title>Halobacillus sp. isolated from saltern.</title>
        <authorList>
            <person name="Won M."/>
            <person name="Lee C.-M."/>
            <person name="Woen H.-Y."/>
            <person name="Kwon S.-W."/>
        </authorList>
    </citation>
    <scope>NUCLEOTIDE SEQUENCE</scope>
    <source>
        <strain evidence="3">SSHM10-5</strain>
    </source>
</reference>
<feature type="compositionally biased region" description="Basic and acidic residues" evidence="1">
    <location>
        <begin position="64"/>
        <end position="76"/>
    </location>
</feature>
<evidence type="ECO:0000256" key="1">
    <source>
        <dbReference type="SAM" id="MobiDB-lite"/>
    </source>
</evidence>
<evidence type="ECO:0000256" key="2">
    <source>
        <dbReference type="SAM" id="Phobius"/>
    </source>
</evidence>
<evidence type="ECO:0000313" key="3">
    <source>
        <dbReference type="EMBL" id="UOR10466.1"/>
    </source>
</evidence>
<dbReference type="EMBL" id="CP095075">
    <property type="protein sequence ID" value="UOR10466.1"/>
    <property type="molecule type" value="Genomic_DNA"/>
</dbReference>
<feature type="region of interest" description="Disordered" evidence="1">
    <location>
        <begin position="43"/>
        <end position="87"/>
    </location>
</feature>
<name>A0ABY4H6H0_9BACI</name>
<sequence length="388" mass="44539">MDGFSRQQLAAAFRKELRGLREKQYITRDEYKRLTDAHDHYVKSRQAVSEPAVKQETLSQVTAPDERETQPKEKPAKQQKPKKVRTREQVRERNITWSLILGVVLLLISGLVLATSQWEQMGSVMKVFSISFVSLFFLGLSFISRKYLRIEQTAFAFLTLGSMLVPIVILAIGYFELLGNYLSLYGDGRYVLGLMGAVLPLPLYIRNAYMHHSRLFVWISFIFSSLTVGFGLSALELPVDAFYLLLMVFNGVLLLFHHQYKERKQLQLFMTEVPLYTQANLILSTLLMLVLFENELFYSFNLLLTASLYMAMVFVYKTKEYQFVFSALLAYGVYQLVEHSVLQSVDLVVYGAAGLLYIGFAYAWRSHTFVNKAFMYTSGGSHFSPSFM</sequence>
<accession>A0ABY4H6H0</accession>
<feature type="transmembrane region" description="Helical" evidence="2">
    <location>
        <begin position="323"/>
        <end position="341"/>
    </location>
</feature>
<evidence type="ECO:0000313" key="4">
    <source>
        <dbReference type="Proteomes" id="UP000830326"/>
    </source>
</evidence>
<dbReference type="Proteomes" id="UP000830326">
    <property type="component" value="Chromosome"/>
</dbReference>
<protein>
    <recommendedName>
        <fullName evidence="5">DUF2157 domain-containing protein</fullName>
    </recommendedName>
</protein>
<feature type="transmembrane region" description="Helical" evidence="2">
    <location>
        <begin position="241"/>
        <end position="257"/>
    </location>
</feature>
<feature type="transmembrane region" description="Helical" evidence="2">
    <location>
        <begin position="347"/>
        <end position="364"/>
    </location>
</feature>
<feature type="transmembrane region" description="Helical" evidence="2">
    <location>
        <begin position="215"/>
        <end position="235"/>
    </location>
</feature>
<feature type="transmembrane region" description="Helical" evidence="2">
    <location>
        <begin position="298"/>
        <end position="316"/>
    </location>
</feature>
<proteinExistence type="predicted"/>
<keyword evidence="2" id="KW-1133">Transmembrane helix</keyword>
<feature type="transmembrane region" description="Helical" evidence="2">
    <location>
        <begin position="124"/>
        <end position="143"/>
    </location>
</feature>
<feature type="transmembrane region" description="Helical" evidence="2">
    <location>
        <begin position="95"/>
        <end position="118"/>
    </location>
</feature>
<organism evidence="3 4">
    <name type="scientific">Halobacillus amylolyticus</name>
    <dbReference type="NCBI Taxonomy" id="2932259"/>
    <lineage>
        <taxon>Bacteria</taxon>
        <taxon>Bacillati</taxon>
        <taxon>Bacillota</taxon>
        <taxon>Bacilli</taxon>
        <taxon>Bacillales</taxon>
        <taxon>Bacillaceae</taxon>
        <taxon>Halobacillus</taxon>
    </lineage>
</organism>
<feature type="transmembrane region" description="Helical" evidence="2">
    <location>
        <begin position="155"/>
        <end position="175"/>
    </location>
</feature>
<keyword evidence="4" id="KW-1185">Reference proteome</keyword>
<keyword evidence="2" id="KW-0812">Transmembrane</keyword>
<feature type="transmembrane region" description="Helical" evidence="2">
    <location>
        <begin position="269"/>
        <end position="292"/>
    </location>
</feature>